<dbReference type="Proteomes" id="UP000294489">
    <property type="component" value="Unassembled WGS sequence"/>
</dbReference>
<evidence type="ECO:0008006" key="3">
    <source>
        <dbReference type="Google" id="ProtNLM"/>
    </source>
</evidence>
<organism evidence="1 2">
    <name type="scientific">Modicisalibacter xianhensis</name>
    <dbReference type="NCBI Taxonomy" id="442341"/>
    <lineage>
        <taxon>Bacteria</taxon>
        <taxon>Pseudomonadati</taxon>
        <taxon>Pseudomonadota</taxon>
        <taxon>Gammaproteobacteria</taxon>
        <taxon>Oceanospirillales</taxon>
        <taxon>Halomonadaceae</taxon>
        <taxon>Modicisalibacter</taxon>
    </lineage>
</organism>
<gene>
    <name evidence="1" type="ORF">DFO67_11581</name>
</gene>
<accession>A0A4R8FKN6</accession>
<proteinExistence type="predicted"/>
<dbReference type="AlphaFoldDB" id="A0A4R8FKN6"/>
<comment type="caution">
    <text evidence="1">The sequence shown here is derived from an EMBL/GenBank/DDBJ whole genome shotgun (WGS) entry which is preliminary data.</text>
</comment>
<reference evidence="1 2" key="1">
    <citation type="submission" date="2019-03" db="EMBL/GenBank/DDBJ databases">
        <title>Freshwater and sediment microbial communities from various areas in North America, analyzing microbe dynamics in response to fracking.</title>
        <authorList>
            <person name="Lamendella R."/>
        </authorList>
    </citation>
    <scope>NUCLEOTIDE SEQUENCE [LARGE SCALE GENOMIC DNA]</scope>
    <source>
        <strain evidence="1 2">6_TX</strain>
    </source>
</reference>
<sequence>MALKRIVVAGMLGLMISGCGLHPTTNQPALPDIPQHPSPAWVEQNLPLFRQAVERVPSDENRAALARLEAYADAQGRAAAKLDQVDRNLTLAWDNYGRGGAVLRQPAYIHVLNEPFNQTTPQSPQAIGGPQSSLDPKEAEKALTALAQIKHAPSQSQGYSFYEMQRWERYCDSGQGMDERDWKFVTQAGGLSGAPAELSCTPPDFEYPDYLAVWTRFCEADGPTREDRNIVRNTVRPRSVVNPCHALEAR</sequence>
<evidence type="ECO:0000313" key="2">
    <source>
        <dbReference type="Proteomes" id="UP000294489"/>
    </source>
</evidence>
<dbReference type="PROSITE" id="PS51257">
    <property type="entry name" value="PROKAR_LIPOPROTEIN"/>
    <property type="match status" value="1"/>
</dbReference>
<protein>
    <recommendedName>
        <fullName evidence="3">Lipoprotein</fullName>
    </recommendedName>
</protein>
<evidence type="ECO:0000313" key="1">
    <source>
        <dbReference type="EMBL" id="TDX26816.1"/>
    </source>
</evidence>
<name>A0A4R8FKN6_9GAMM</name>
<dbReference type="EMBL" id="SOEC01000015">
    <property type="protein sequence ID" value="TDX26816.1"/>
    <property type="molecule type" value="Genomic_DNA"/>
</dbReference>